<evidence type="ECO:0008006" key="3">
    <source>
        <dbReference type="Google" id="ProtNLM"/>
    </source>
</evidence>
<dbReference type="AlphaFoldDB" id="A0A0W8F488"/>
<comment type="caution">
    <text evidence="2">The sequence shown here is derived from an EMBL/GenBank/DDBJ whole genome shotgun (WGS) entry which is preliminary data.</text>
</comment>
<name>A0A0W8F488_9ZZZZ</name>
<dbReference type="EMBL" id="LNQE01001537">
    <property type="protein sequence ID" value="KUG15720.1"/>
    <property type="molecule type" value="Genomic_DNA"/>
</dbReference>
<keyword evidence="1" id="KW-0175">Coiled coil</keyword>
<protein>
    <recommendedName>
        <fullName evidence="3">DUF2098 domain-containing protein</fullName>
    </recommendedName>
</protein>
<sequence>MDTGELAIGTQVRYPRTGTAGTVVRIEQQGGTLFAEIDTTGLLYRVDQLVPITSQKARERKKQADDLERLEKEREFLSGEAFQEAVAHTDQSCEGGG</sequence>
<dbReference type="Pfam" id="PF09871">
    <property type="entry name" value="DUF2098"/>
    <property type="match status" value="1"/>
</dbReference>
<dbReference type="InterPro" id="IPR019209">
    <property type="entry name" value="DUF2098"/>
</dbReference>
<reference evidence="2" key="1">
    <citation type="journal article" date="2015" name="Proc. Natl. Acad. Sci. U.S.A.">
        <title>Networks of energetic and metabolic interactions define dynamics in microbial communities.</title>
        <authorList>
            <person name="Embree M."/>
            <person name="Liu J.K."/>
            <person name="Al-Bassam M.M."/>
            <person name="Zengler K."/>
        </authorList>
    </citation>
    <scope>NUCLEOTIDE SEQUENCE</scope>
</reference>
<organism evidence="2">
    <name type="scientific">hydrocarbon metagenome</name>
    <dbReference type="NCBI Taxonomy" id="938273"/>
    <lineage>
        <taxon>unclassified sequences</taxon>
        <taxon>metagenomes</taxon>
        <taxon>ecological metagenomes</taxon>
    </lineage>
</organism>
<proteinExistence type="predicted"/>
<evidence type="ECO:0000256" key="1">
    <source>
        <dbReference type="SAM" id="Coils"/>
    </source>
</evidence>
<gene>
    <name evidence="2" type="ORF">ASZ90_014642</name>
</gene>
<accession>A0A0W8F488</accession>
<feature type="coiled-coil region" evidence="1">
    <location>
        <begin position="53"/>
        <end position="80"/>
    </location>
</feature>
<evidence type="ECO:0000313" key="2">
    <source>
        <dbReference type="EMBL" id="KUG15720.1"/>
    </source>
</evidence>